<reference evidence="2 3" key="1">
    <citation type="submission" date="2020-08" db="EMBL/GenBank/DDBJ databases">
        <title>Genomic Encyclopedia of Type Strains, Phase IV (KMG-IV): sequencing the most valuable type-strain genomes for metagenomic binning, comparative biology and taxonomic classification.</title>
        <authorList>
            <person name="Goeker M."/>
        </authorList>
    </citation>
    <scope>NUCLEOTIDE SEQUENCE [LARGE SCALE GENOMIC DNA]</scope>
    <source>
        <strain evidence="2 3">DSM 22368</strain>
    </source>
</reference>
<accession>A0A7X0JTP8</accession>
<comment type="caution">
    <text evidence="2">The sequence shown here is derived from an EMBL/GenBank/DDBJ whole genome shotgun (WGS) entry which is preliminary data.</text>
</comment>
<feature type="chain" id="PRO_5030719773" description="DUF1496 domain-containing protein" evidence="1">
    <location>
        <begin position="24"/>
        <end position="83"/>
    </location>
</feature>
<organism evidence="2 3">
    <name type="scientific">Pseudoteredinibacter isoporae</name>
    <dbReference type="NCBI Taxonomy" id="570281"/>
    <lineage>
        <taxon>Bacteria</taxon>
        <taxon>Pseudomonadati</taxon>
        <taxon>Pseudomonadota</taxon>
        <taxon>Gammaproteobacteria</taxon>
        <taxon>Cellvibrionales</taxon>
        <taxon>Cellvibrionaceae</taxon>
        <taxon>Pseudoteredinibacter</taxon>
    </lineage>
</organism>
<keyword evidence="3" id="KW-1185">Reference proteome</keyword>
<feature type="signal peptide" evidence="1">
    <location>
        <begin position="1"/>
        <end position="23"/>
    </location>
</feature>
<sequence length="83" mass="8946">MVKKLSTYLLGAALALICSLAVATSSIVAPLSDEYEVVYRCQNDCVLVLLPTGKYGVKDSEGGWVTTTVRKLKDTIKTPGFSF</sequence>
<gene>
    <name evidence="2" type="ORF">HNR48_001494</name>
</gene>
<evidence type="ECO:0000313" key="3">
    <source>
        <dbReference type="Proteomes" id="UP000528457"/>
    </source>
</evidence>
<evidence type="ECO:0000313" key="2">
    <source>
        <dbReference type="EMBL" id="MBB6521216.1"/>
    </source>
</evidence>
<dbReference type="Proteomes" id="UP000528457">
    <property type="component" value="Unassembled WGS sequence"/>
</dbReference>
<name>A0A7X0JTP8_9GAMM</name>
<dbReference type="AlphaFoldDB" id="A0A7X0JTP8"/>
<evidence type="ECO:0008006" key="4">
    <source>
        <dbReference type="Google" id="ProtNLM"/>
    </source>
</evidence>
<dbReference type="InParanoid" id="A0A7X0JTP8"/>
<evidence type="ECO:0000256" key="1">
    <source>
        <dbReference type="SAM" id="SignalP"/>
    </source>
</evidence>
<protein>
    <recommendedName>
        <fullName evidence="4">DUF1496 domain-containing protein</fullName>
    </recommendedName>
</protein>
<proteinExistence type="predicted"/>
<keyword evidence="1" id="KW-0732">Signal</keyword>
<dbReference type="EMBL" id="JACHHT010000001">
    <property type="protein sequence ID" value="MBB6521216.1"/>
    <property type="molecule type" value="Genomic_DNA"/>
</dbReference>